<reference evidence="2 3" key="1">
    <citation type="submission" date="2021-02" db="EMBL/GenBank/DDBJ databases">
        <title>Variation within the Batrachochytrium salamandrivorans European outbreak.</title>
        <authorList>
            <person name="Kelly M."/>
            <person name="Pasmans F."/>
            <person name="Shea T.P."/>
            <person name="Munoz J.F."/>
            <person name="Carranza S."/>
            <person name="Cuomo C.A."/>
            <person name="Martel A."/>
        </authorList>
    </citation>
    <scope>NUCLEOTIDE SEQUENCE [LARGE SCALE GENOMIC DNA]</scope>
    <source>
        <strain evidence="2 3">AMFP18/2</strain>
    </source>
</reference>
<evidence type="ECO:0000313" key="2">
    <source>
        <dbReference type="EMBL" id="KAH6586851.1"/>
    </source>
</evidence>
<dbReference type="Proteomes" id="UP001648503">
    <property type="component" value="Unassembled WGS sequence"/>
</dbReference>
<feature type="signal peptide" evidence="1">
    <location>
        <begin position="1"/>
        <end position="18"/>
    </location>
</feature>
<name>A0ABQ8EUJ9_9FUNG</name>
<organism evidence="2 3">
    <name type="scientific">Batrachochytrium salamandrivorans</name>
    <dbReference type="NCBI Taxonomy" id="1357716"/>
    <lineage>
        <taxon>Eukaryota</taxon>
        <taxon>Fungi</taxon>
        <taxon>Fungi incertae sedis</taxon>
        <taxon>Chytridiomycota</taxon>
        <taxon>Chytridiomycota incertae sedis</taxon>
        <taxon>Chytridiomycetes</taxon>
        <taxon>Rhizophydiales</taxon>
        <taxon>Rhizophydiales incertae sedis</taxon>
        <taxon>Batrachochytrium</taxon>
    </lineage>
</organism>
<evidence type="ECO:0000256" key="1">
    <source>
        <dbReference type="SAM" id="SignalP"/>
    </source>
</evidence>
<protein>
    <submittedName>
        <fullName evidence="2">Uncharacterized protein</fullName>
    </submittedName>
</protein>
<comment type="caution">
    <text evidence="2">The sequence shown here is derived from an EMBL/GenBank/DDBJ whole genome shotgun (WGS) entry which is preliminary data.</text>
</comment>
<sequence>MKFKALVVAAMVIASVNAKRYRKRLVYPEENDKKSSPVPLSNSIENDQYLFKERLSGEEKPADDSNGGNAKIDLACKRMYSILKDLQTKIREFDDESYGYWSTLRSLENKINSLKAEEKKNYSTSYNEISAKLKVNRKKSTLLKKEYCEVVKYTVATDCGFKTSRMISTDDKPLNTSY</sequence>
<dbReference type="EMBL" id="JAFCIX010000570">
    <property type="protein sequence ID" value="KAH6586851.1"/>
    <property type="molecule type" value="Genomic_DNA"/>
</dbReference>
<accession>A0ABQ8EUJ9</accession>
<feature type="chain" id="PRO_5046692931" evidence="1">
    <location>
        <begin position="19"/>
        <end position="178"/>
    </location>
</feature>
<keyword evidence="1" id="KW-0732">Signal</keyword>
<evidence type="ECO:0000313" key="3">
    <source>
        <dbReference type="Proteomes" id="UP001648503"/>
    </source>
</evidence>
<keyword evidence="3" id="KW-1185">Reference proteome</keyword>
<proteinExistence type="predicted"/>
<gene>
    <name evidence="2" type="ORF">BASA50_000215</name>
</gene>